<dbReference type="Pfam" id="PF14436">
    <property type="entry name" value="EndoU_bacteria"/>
    <property type="match status" value="1"/>
</dbReference>
<dbReference type="Proteomes" id="UP000184275">
    <property type="component" value="Unassembled WGS sequence"/>
</dbReference>
<keyword evidence="5" id="KW-1185">Reference proteome</keyword>
<dbReference type="RefSeq" id="WP_073306203.1">
    <property type="nucleotide sequence ID" value="NZ_FRAW01000049.1"/>
</dbReference>
<dbReference type="STRING" id="28122.SAMN02745108_01416"/>
<dbReference type="GO" id="GO:0004519">
    <property type="term" value="F:endonuclease activity"/>
    <property type="evidence" value="ECO:0007669"/>
    <property type="project" value="InterPro"/>
</dbReference>
<reference evidence="3" key="2">
    <citation type="submission" date="2016-11" db="EMBL/GenBank/DDBJ databases">
        <authorList>
            <person name="Jaros S."/>
            <person name="Januszkiewicz K."/>
            <person name="Wedrychowicz H."/>
        </authorList>
    </citation>
    <scope>NUCLEOTIDE SEQUENCE [LARGE SCALE GENOMIC DNA]</scope>
    <source>
        <strain evidence="3">UWOS</strain>
    </source>
</reference>
<accession>A0A1M6YWR1</accession>
<proteinExistence type="predicted"/>
<feature type="domain" description="Bacterial EndoU nuclease" evidence="2">
    <location>
        <begin position="83"/>
        <end position="212"/>
    </location>
</feature>
<name>A0A1M6YWR1_9BACT</name>
<reference evidence="5" key="1">
    <citation type="submission" date="2016-11" db="EMBL/GenBank/DDBJ databases">
        <authorList>
            <person name="Varghese N."/>
            <person name="Submissions S."/>
        </authorList>
    </citation>
    <scope>NUCLEOTIDE SEQUENCE [LARGE SCALE GENOMIC DNA]</scope>
    <source>
        <strain evidence="5">UWOS</strain>
    </source>
</reference>
<evidence type="ECO:0000259" key="2">
    <source>
        <dbReference type="Pfam" id="PF14436"/>
    </source>
</evidence>
<sequence>MGLKAATQPGVAYKPPELPKEHQHLLHELPQKYIQTELLPEEGNVPQKRPELSRTEEPSNPPKRYLKGDLESLEQTERFEANLIKHIFNGEVKSASAGKGKRRLEATGYHTEVIQNAEGQIIPGTKSAPDGKGVYEGKVTVKGVRKRTMGGMSTFFPAHWSPQHIVNAINQAYENKRAVDPTGNIFVGNSSEGVQIRMRINPNGKMASVYPVKEKI</sequence>
<organism evidence="3 5">
    <name type="scientific">Fibrobacter intestinalis</name>
    <dbReference type="NCBI Taxonomy" id="28122"/>
    <lineage>
        <taxon>Bacteria</taxon>
        <taxon>Pseudomonadati</taxon>
        <taxon>Fibrobacterota</taxon>
        <taxon>Fibrobacteria</taxon>
        <taxon>Fibrobacterales</taxon>
        <taxon>Fibrobacteraceae</taxon>
        <taxon>Fibrobacter</taxon>
    </lineage>
</organism>
<dbReference type="AlphaFoldDB" id="A0A1M6YWR1"/>
<protein>
    <submittedName>
        <fullName evidence="3">EndoU nuclease</fullName>
    </submittedName>
</protein>
<feature type="region of interest" description="Disordered" evidence="1">
    <location>
        <begin position="38"/>
        <end position="66"/>
    </location>
</feature>
<dbReference type="EMBL" id="FRAW01000049">
    <property type="protein sequence ID" value="SHL22688.1"/>
    <property type="molecule type" value="Genomic_DNA"/>
</dbReference>
<evidence type="ECO:0000256" key="1">
    <source>
        <dbReference type="SAM" id="MobiDB-lite"/>
    </source>
</evidence>
<feature type="region of interest" description="Disordered" evidence="1">
    <location>
        <begin position="1"/>
        <end position="22"/>
    </location>
</feature>
<gene>
    <name evidence="4" type="ORF">SAMN02745108_01416</name>
    <name evidence="3" type="ORF">SAMN05720469_14914</name>
</gene>
<evidence type="ECO:0000313" key="3">
    <source>
        <dbReference type="EMBL" id="SHL22688.1"/>
    </source>
</evidence>
<evidence type="ECO:0000313" key="6">
    <source>
        <dbReference type="Proteomes" id="UP000190449"/>
    </source>
</evidence>
<accession>A0A1T4MXH2</accession>
<dbReference type="InterPro" id="IPR029501">
    <property type="entry name" value="EndoU_bac"/>
</dbReference>
<feature type="compositionally biased region" description="Basic and acidic residues" evidence="1">
    <location>
        <begin position="48"/>
        <end position="57"/>
    </location>
</feature>
<reference evidence="4 6" key="3">
    <citation type="submission" date="2017-02" db="EMBL/GenBank/DDBJ databases">
        <authorList>
            <person name="Peterson S.W."/>
        </authorList>
    </citation>
    <scope>NUCLEOTIDE SEQUENCE [LARGE SCALE GENOMIC DNA]</scope>
    <source>
        <strain evidence="4 6">ATCC 43854</strain>
    </source>
</reference>
<evidence type="ECO:0000313" key="5">
    <source>
        <dbReference type="Proteomes" id="UP000184275"/>
    </source>
</evidence>
<dbReference type="EMBL" id="FUWU01000021">
    <property type="protein sequence ID" value="SJZ71702.1"/>
    <property type="molecule type" value="Genomic_DNA"/>
</dbReference>
<evidence type="ECO:0000313" key="4">
    <source>
        <dbReference type="EMBL" id="SJZ71702.1"/>
    </source>
</evidence>
<dbReference type="Proteomes" id="UP000190449">
    <property type="component" value="Unassembled WGS sequence"/>
</dbReference>